<evidence type="ECO:0000313" key="2">
    <source>
        <dbReference type="Proteomes" id="UP000095280"/>
    </source>
</evidence>
<evidence type="ECO:0000313" key="3">
    <source>
        <dbReference type="WBParaSite" id="maker-uti_cns_0004509-snap-gene-0.5-mRNA-1"/>
    </source>
</evidence>
<reference evidence="3" key="1">
    <citation type="submission" date="2016-11" db="UniProtKB">
        <authorList>
            <consortium name="WormBaseParasite"/>
        </authorList>
    </citation>
    <scope>IDENTIFICATION</scope>
</reference>
<dbReference type="AlphaFoldDB" id="A0A1I8H4U9"/>
<keyword evidence="1" id="KW-0812">Transmembrane</keyword>
<keyword evidence="1" id="KW-1133">Transmembrane helix</keyword>
<protein>
    <submittedName>
        <fullName evidence="3">Promotilin</fullName>
    </submittedName>
</protein>
<evidence type="ECO:0000256" key="1">
    <source>
        <dbReference type="SAM" id="Phobius"/>
    </source>
</evidence>
<organism evidence="2 3">
    <name type="scientific">Macrostomum lignano</name>
    <dbReference type="NCBI Taxonomy" id="282301"/>
    <lineage>
        <taxon>Eukaryota</taxon>
        <taxon>Metazoa</taxon>
        <taxon>Spiralia</taxon>
        <taxon>Lophotrochozoa</taxon>
        <taxon>Platyhelminthes</taxon>
        <taxon>Rhabditophora</taxon>
        <taxon>Macrostomorpha</taxon>
        <taxon>Macrostomida</taxon>
        <taxon>Macrostomidae</taxon>
        <taxon>Macrostomum</taxon>
    </lineage>
</organism>
<name>A0A1I8H4U9_9PLAT</name>
<keyword evidence="1" id="KW-0472">Membrane</keyword>
<keyword evidence="2" id="KW-1185">Reference proteome</keyword>
<sequence length="143" mass="16503">NNINKFVLFNFGALPSLPGYFQIQISKKYLKEYHQIREHKMSKYALLPVFCSLVIVLAVMDLVTALPASQEELDKRSGHEEADGRRSAVSRRGWPVRYMAGGGLMEIKRAADDATLSAESERERLQRRLQEFYEEKLRRLGQE</sequence>
<feature type="transmembrane region" description="Helical" evidence="1">
    <location>
        <begin position="44"/>
        <end position="66"/>
    </location>
</feature>
<accession>A0A1I8H4U9</accession>
<proteinExistence type="predicted"/>
<dbReference type="Proteomes" id="UP000095280">
    <property type="component" value="Unplaced"/>
</dbReference>
<feature type="transmembrane region" description="Helical" evidence="1">
    <location>
        <begin position="6"/>
        <end position="23"/>
    </location>
</feature>
<dbReference type="WBParaSite" id="maker-uti_cns_0004509-snap-gene-0.5-mRNA-1">
    <property type="protein sequence ID" value="maker-uti_cns_0004509-snap-gene-0.5-mRNA-1"/>
    <property type="gene ID" value="maker-uti_cns_0004509-snap-gene-0.5"/>
</dbReference>